<dbReference type="Proteomes" id="UP000663865">
    <property type="component" value="Unassembled WGS sequence"/>
</dbReference>
<dbReference type="AlphaFoldDB" id="A0A818VM43"/>
<dbReference type="InterPro" id="IPR038765">
    <property type="entry name" value="Papain-like_cys_pep_sf"/>
</dbReference>
<dbReference type="SMART" id="SM00848">
    <property type="entry name" value="Inhibitor_I29"/>
    <property type="match status" value="1"/>
</dbReference>
<proteinExistence type="inferred from homology"/>
<evidence type="ECO:0000256" key="1">
    <source>
        <dbReference type="ARBA" id="ARBA00008455"/>
    </source>
</evidence>
<feature type="domain" description="Cathepsin propeptide inhibitor" evidence="4">
    <location>
        <begin position="2"/>
        <end position="59"/>
    </location>
</feature>
<dbReference type="Pfam" id="PF08246">
    <property type="entry name" value="Inhibitor_I29"/>
    <property type="match status" value="1"/>
</dbReference>
<dbReference type="SUPFAM" id="SSF54001">
    <property type="entry name" value="Cysteine proteinases"/>
    <property type="match status" value="1"/>
</dbReference>
<evidence type="ECO:0000256" key="2">
    <source>
        <dbReference type="SAM" id="MobiDB-lite"/>
    </source>
</evidence>
<name>A0A818VM43_9BILA</name>
<feature type="compositionally biased region" description="Polar residues" evidence="2">
    <location>
        <begin position="82"/>
        <end position="93"/>
    </location>
</feature>
<comment type="similarity">
    <text evidence="1">Belongs to the peptidase C1 family.</text>
</comment>
<dbReference type="Gene3D" id="3.90.70.10">
    <property type="entry name" value="Cysteine proteinases"/>
    <property type="match status" value="1"/>
</dbReference>
<feature type="domain" description="Peptidase C1A papain C-terminal" evidence="3">
    <location>
        <begin position="110"/>
        <end position="317"/>
    </location>
</feature>
<dbReference type="InterPro" id="IPR039417">
    <property type="entry name" value="Peptidase_C1A_papain-like"/>
</dbReference>
<evidence type="ECO:0000313" key="5">
    <source>
        <dbReference type="EMBL" id="CAF3710921.1"/>
    </source>
</evidence>
<feature type="region of interest" description="Disordered" evidence="2">
    <location>
        <begin position="82"/>
        <end position="102"/>
    </location>
</feature>
<gene>
    <name evidence="5" type="ORF">KIK155_LOCUS27317</name>
</gene>
<dbReference type="CDD" id="cd02248">
    <property type="entry name" value="Peptidase_C1A"/>
    <property type="match status" value="1"/>
</dbReference>
<accession>A0A818VM43</accession>
<evidence type="ECO:0000259" key="4">
    <source>
        <dbReference type="SMART" id="SM00848"/>
    </source>
</evidence>
<reference evidence="5" key="1">
    <citation type="submission" date="2021-02" db="EMBL/GenBank/DDBJ databases">
        <authorList>
            <person name="Nowell W R."/>
        </authorList>
    </citation>
    <scope>NUCLEOTIDE SEQUENCE</scope>
</reference>
<dbReference type="GO" id="GO:0006508">
    <property type="term" value="P:proteolysis"/>
    <property type="evidence" value="ECO:0007669"/>
    <property type="project" value="InterPro"/>
</dbReference>
<dbReference type="EMBL" id="CAJNYV010004967">
    <property type="protein sequence ID" value="CAF3710921.1"/>
    <property type="molecule type" value="Genomic_DNA"/>
</dbReference>
<dbReference type="Pfam" id="PF00112">
    <property type="entry name" value="Peptidase_C1"/>
    <property type="match status" value="1"/>
</dbReference>
<dbReference type="InterPro" id="IPR000668">
    <property type="entry name" value="Peptidase_C1A_C"/>
</dbReference>
<evidence type="ECO:0000313" key="6">
    <source>
        <dbReference type="Proteomes" id="UP000663865"/>
    </source>
</evidence>
<comment type="caution">
    <text evidence="5">The sequence shown here is derived from an EMBL/GenBank/DDBJ whole genome shotgun (WGS) entry which is preliminary data.</text>
</comment>
<dbReference type="InterPro" id="IPR013201">
    <property type="entry name" value="Prot_inhib_I29"/>
</dbReference>
<dbReference type="InterPro" id="IPR013128">
    <property type="entry name" value="Peptidase_C1A"/>
</dbReference>
<evidence type="ECO:0008006" key="7">
    <source>
        <dbReference type="Google" id="ProtNLM"/>
    </source>
</evidence>
<dbReference type="PANTHER" id="PTHR12411">
    <property type="entry name" value="CYSTEINE PROTEASE FAMILY C1-RELATED"/>
    <property type="match status" value="1"/>
</dbReference>
<sequence length="321" mass="35820">MFQSFRHHHPRQYPAPGNETTHYQIFRERFTDVVTNNLQTSPTFTVGINKFSDWAPYELEVLRSNRPPSSTARTKLIAMHSFGTQQTSSSSKRTNAPTSTTSTTFDYTTRVSALNSSTHIIGPLRDQGQCGSCYGFAIIALFEAQYAFHYGLPVNMSDQQIVDCSTHDYGCIGGYFDTSFDYVKSYDWYIDSNLTYPYKGVASTCSAKKSGGYSIGNLIYRHLTQGNASAMQDTLVNYSPLWMSLFETNAANKIMTTFQSYTDDIFQASGCTTSANNNNHAMVIVDSWGDEWGENSYVRIARGVNMCNVESDAFLTAKPAS</sequence>
<dbReference type="SMART" id="SM00645">
    <property type="entry name" value="Pept_C1"/>
    <property type="match status" value="1"/>
</dbReference>
<protein>
    <recommendedName>
        <fullName evidence="7">Peptidase C1A papain C-terminal domain-containing protein</fullName>
    </recommendedName>
</protein>
<organism evidence="5 6">
    <name type="scientific">Rotaria socialis</name>
    <dbReference type="NCBI Taxonomy" id="392032"/>
    <lineage>
        <taxon>Eukaryota</taxon>
        <taxon>Metazoa</taxon>
        <taxon>Spiralia</taxon>
        <taxon>Gnathifera</taxon>
        <taxon>Rotifera</taxon>
        <taxon>Eurotatoria</taxon>
        <taxon>Bdelloidea</taxon>
        <taxon>Philodinida</taxon>
        <taxon>Philodinidae</taxon>
        <taxon>Rotaria</taxon>
    </lineage>
</organism>
<dbReference type="GO" id="GO:0008234">
    <property type="term" value="F:cysteine-type peptidase activity"/>
    <property type="evidence" value="ECO:0007669"/>
    <property type="project" value="InterPro"/>
</dbReference>
<evidence type="ECO:0000259" key="3">
    <source>
        <dbReference type="SMART" id="SM00645"/>
    </source>
</evidence>